<feature type="transmembrane region" description="Helical" evidence="6">
    <location>
        <begin position="144"/>
        <end position="165"/>
    </location>
</feature>
<keyword evidence="2 6" id="KW-0812">Transmembrane</keyword>
<evidence type="ECO:0000256" key="4">
    <source>
        <dbReference type="ARBA" id="ARBA00023136"/>
    </source>
</evidence>
<dbReference type="InterPro" id="IPR002809">
    <property type="entry name" value="EMC3/TMCO1"/>
</dbReference>
<evidence type="ECO:0000256" key="3">
    <source>
        <dbReference type="ARBA" id="ARBA00022989"/>
    </source>
</evidence>
<keyword evidence="5" id="KW-0175">Coiled coil</keyword>
<evidence type="ECO:0000313" key="8">
    <source>
        <dbReference type="Proteomes" id="UP001596417"/>
    </source>
</evidence>
<dbReference type="Proteomes" id="UP001596417">
    <property type="component" value="Unassembled WGS sequence"/>
</dbReference>
<dbReference type="EMBL" id="JBHTAX010000001">
    <property type="protein sequence ID" value="MFC7188526.1"/>
    <property type="molecule type" value="Genomic_DNA"/>
</dbReference>
<dbReference type="AlphaFoldDB" id="A0ABD5YGL9"/>
<organism evidence="7 8">
    <name type="scientific">Halocatena marina</name>
    <dbReference type="NCBI Taxonomy" id="2934937"/>
    <lineage>
        <taxon>Archaea</taxon>
        <taxon>Methanobacteriati</taxon>
        <taxon>Methanobacteriota</taxon>
        <taxon>Stenosarchaea group</taxon>
        <taxon>Halobacteria</taxon>
        <taxon>Halobacteriales</taxon>
        <taxon>Natronomonadaceae</taxon>
        <taxon>Halocatena</taxon>
    </lineage>
</organism>
<protein>
    <submittedName>
        <fullName evidence="7">DUF106 domain-containing protein</fullName>
    </submittedName>
</protein>
<reference evidence="7 8" key="1">
    <citation type="journal article" date="2019" name="Int. J. Syst. Evol. Microbiol.">
        <title>The Global Catalogue of Microorganisms (GCM) 10K type strain sequencing project: providing services to taxonomists for standard genome sequencing and annotation.</title>
        <authorList>
            <consortium name="The Broad Institute Genomics Platform"/>
            <consortium name="The Broad Institute Genome Sequencing Center for Infectious Disease"/>
            <person name="Wu L."/>
            <person name="Ma J."/>
        </authorList>
    </citation>
    <scope>NUCLEOTIDE SEQUENCE [LARGE SCALE GENOMIC DNA]</scope>
    <source>
        <strain evidence="7 8">RDMS1</strain>
    </source>
</reference>
<keyword evidence="4 6" id="KW-0472">Membrane</keyword>
<evidence type="ECO:0000256" key="1">
    <source>
        <dbReference type="ARBA" id="ARBA00004141"/>
    </source>
</evidence>
<gene>
    <name evidence="7" type="ORF">ACFQL7_00735</name>
</gene>
<dbReference type="RefSeq" id="WP_248903936.1">
    <property type="nucleotide sequence ID" value="NZ_CP109979.1"/>
</dbReference>
<comment type="subcellular location">
    <subcellularLocation>
        <location evidence="1">Membrane</location>
        <topology evidence="1">Multi-pass membrane protein</topology>
    </subcellularLocation>
</comment>
<evidence type="ECO:0000256" key="2">
    <source>
        <dbReference type="ARBA" id="ARBA00022692"/>
    </source>
</evidence>
<proteinExistence type="predicted"/>
<dbReference type="Pfam" id="PF01956">
    <property type="entry name" value="EMC3_TMCO1"/>
    <property type="match status" value="1"/>
</dbReference>
<comment type="caution">
    <text evidence="7">The sequence shown here is derived from an EMBL/GenBank/DDBJ whole genome shotgun (WGS) entry which is preliminary data.</text>
</comment>
<dbReference type="GO" id="GO:0016020">
    <property type="term" value="C:membrane"/>
    <property type="evidence" value="ECO:0007669"/>
    <property type="project" value="UniProtKB-SubCell"/>
</dbReference>
<feature type="transmembrane region" description="Helical" evidence="6">
    <location>
        <begin position="105"/>
        <end position="124"/>
    </location>
</feature>
<dbReference type="PANTHER" id="PTHR42198:SF1">
    <property type="entry name" value="INTEGRAL MEMBRANE PROTEIN"/>
    <property type="match status" value="1"/>
</dbReference>
<evidence type="ECO:0000313" key="7">
    <source>
        <dbReference type="EMBL" id="MFC7188526.1"/>
    </source>
</evidence>
<feature type="coiled-coil region" evidence="5">
    <location>
        <begin position="175"/>
        <end position="202"/>
    </location>
</feature>
<sequence>MARAEQKVNDLLAEDSDMDDALSTVLTRADANDGTVEWSDVKGDLTSGQWGRIIEKGVLTSASGNGFSVQNPDGVRAALNGGGSTTTAGETTSAVDDDEGSSWSVYDKLAGVGALAMMSGYYVTSIRDTLGGALDLLIGPLDQVLPFYAVVLILAMLTGLYSTLLQANLMDTEKMGKYQSQMQEIQDRRKEAKERGDDEALERIQQEQMDAMGDQLGMFKEQFRPMAWITLLTIPVFLWLYWMIQPGAGRIPDAEMQVIMPLAGEVSWNKQVLIMPAWIVWYFLCSMGFNQVIRKGLNIQMTPTASS</sequence>
<dbReference type="SMART" id="SM01415">
    <property type="entry name" value="DUF106"/>
    <property type="match status" value="1"/>
</dbReference>
<keyword evidence="3 6" id="KW-1133">Transmembrane helix</keyword>
<accession>A0ABD5YGL9</accession>
<evidence type="ECO:0000256" key="6">
    <source>
        <dbReference type="SAM" id="Phobius"/>
    </source>
</evidence>
<name>A0ABD5YGL9_9EURY</name>
<keyword evidence="8" id="KW-1185">Reference proteome</keyword>
<feature type="transmembrane region" description="Helical" evidence="6">
    <location>
        <begin position="226"/>
        <end position="244"/>
    </location>
</feature>
<feature type="transmembrane region" description="Helical" evidence="6">
    <location>
        <begin position="272"/>
        <end position="293"/>
    </location>
</feature>
<dbReference type="InterPro" id="IPR038978">
    <property type="entry name" value="MJ0935"/>
</dbReference>
<dbReference type="PANTHER" id="PTHR42198">
    <property type="entry name" value="INTEGRAL MEMBRANE PROTEIN"/>
    <property type="match status" value="1"/>
</dbReference>
<dbReference type="GeneID" id="76198062"/>
<evidence type="ECO:0000256" key="5">
    <source>
        <dbReference type="SAM" id="Coils"/>
    </source>
</evidence>